<feature type="active site" description="Proton acceptor" evidence="10">
    <location>
        <position position="68"/>
    </location>
</feature>
<feature type="binding site" evidence="10">
    <location>
        <begin position="148"/>
        <end position="151"/>
    </location>
    <ligand>
        <name>substrate</name>
    </ligand>
</feature>
<dbReference type="GO" id="GO:0017111">
    <property type="term" value="F:ribonucleoside triphosphate phosphatase activity"/>
    <property type="evidence" value="ECO:0007669"/>
    <property type="project" value="InterPro"/>
</dbReference>
<comment type="function">
    <text evidence="10">Pyrophosphatase that catalyzes the hydrolysis of nucleoside triphosphates to their monophosphate derivatives, with a high preference for the non-canonical purine nucleotides XTP (xanthosine triphosphate), dITP (deoxyinosine triphosphate) and ITP. Seems to function as a house-cleaning enzyme that removes non-canonical purine nucleotides from the nucleotide pool, thus preventing their incorporation into DNA/RNA and avoiding chromosomal lesions.</text>
</comment>
<dbReference type="CDD" id="cd00515">
    <property type="entry name" value="HAM1"/>
    <property type="match status" value="1"/>
</dbReference>
<accession>A0A1V9FM15</accession>
<dbReference type="GO" id="GO:0035870">
    <property type="term" value="F:dITP diphosphatase activity"/>
    <property type="evidence" value="ECO:0007669"/>
    <property type="project" value="UniProtKB-UniRule"/>
</dbReference>
<comment type="catalytic activity">
    <reaction evidence="8 10">
        <text>dITP + H2O = dIMP + diphosphate + H(+)</text>
        <dbReference type="Rhea" id="RHEA:28342"/>
        <dbReference type="ChEBI" id="CHEBI:15377"/>
        <dbReference type="ChEBI" id="CHEBI:15378"/>
        <dbReference type="ChEBI" id="CHEBI:33019"/>
        <dbReference type="ChEBI" id="CHEBI:61194"/>
        <dbReference type="ChEBI" id="CHEBI:61382"/>
        <dbReference type="EC" id="3.6.1.66"/>
    </reaction>
</comment>
<comment type="similarity">
    <text evidence="1 10 11">Belongs to the HAM1 NTPase family.</text>
</comment>
<dbReference type="EMBL" id="LWBP01000178">
    <property type="protein sequence ID" value="OQP59331.1"/>
    <property type="molecule type" value="Genomic_DNA"/>
</dbReference>
<evidence type="ECO:0000256" key="4">
    <source>
        <dbReference type="ARBA" id="ARBA00022741"/>
    </source>
</evidence>
<dbReference type="HAMAP" id="MF_01405">
    <property type="entry name" value="Non_canon_purine_NTPase"/>
    <property type="match status" value="1"/>
</dbReference>
<feature type="binding site" evidence="10">
    <location>
        <position position="68"/>
    </location>
    <ligand>
        <name>Mg(2+)</name>
        <dbReference type="ChEBI" id="CHEBI:18420"/>
    </ligand>
</feature>
<dbReference type="Pfam" id="PF01725">
    <property type="entry name" value="Ham1p_like"/>
    <property type="match status" value="1"/>
</dbReference>
<dbReference type="RefSeq" id="WP_081164581.1">
    <property type="nucleotide sequence ID" value="NZ_LWBP01000178.1"/>
</dbReference>
<dbReference type="GO" id="GO:0036222">
    <property type="term" value="F:XTP diphosphatase activity"/>
    <property type="evidence" value="ECO:0007669"/>
    <property type="project" value="UniProtKB-UniRule"/>
</dbReference>
<evidence type="ECO:0000256" key="10">
    <source>
        <dbReference type="HAMAP-Rule" id="MF_01405"/>
    </source>
</evidence>
<evidence type="ECO:0000256" key="8">
    <source>
        <dbReference type="ARBA" id="ARBA00051875"/>
    </source>
</evidence>
<evidence type="ECO:0000256" key="1">
    <source>
        <dbReference type="ARBA" id="ARBA00008023"/>
    </source>
</evidence>
<feature type="binding site" evidence="10">
    <location>
        <position position="69"/>
    </location>
    <ligand>
        <name>substrate</name>
    </ligand>
</feature>
<feature type="binding site" evidence="10">
    <location>
        <begin position="7"/>
        <end position="12"/>
    </location>
    <ligand>
        <name>substrate</name>
    </ligand>
</feature>
<dbReference type="Proteomes" id="UP000192276">
    <property type="component" value="Unassembled WGS sequence"/>
</dbReference>
<comment type="catalytic activity">
    <reaction evidence="9 10">
        <text>XTP + H2O = XMP + diphosphate + H(+)</text>
        <dbReference type="Rhea" id="RHEA:28610"/>
        <dbReference type="ChEBI" id="CHEBI:15377"/>
        <dbReference type="ChEBI" id="CHEBI:15378"/>
        <dbReference type="ChEBI" id="CHEBI:33019"/>
        <dbReference type="ChEBI" id="CHEBI:57464"/>
        <dbReference type="ChEBI" id="CHEBI:61314"/>
        <dbReference type="EC" id="3.6.1.66"/>
    </reaction>
</comment>
<comment type="caution">
    <text evidence="10">Lacks conserved residue(s) required for the propagation of feature annotation.</text>
</comment>
<evidence type="ECO:0000256" key="6">
    <source>
        <dbReference type="ARBA" id="ARBA00022842"/>
    </source>
</evidence>
<keyword evidence="3 10" id="KW-0479">Metal-binding</keyword>
<keyword evidence="7 10" id="KW-0546">Nucleotide metabolism</keyword>
<dbReference type="GO" id="GO:0000166">
    <property type="term" value="F:nucleotide binding"/>
    <property type="evidence" value="ECO:0007669"/>
    <property type="project" value="UniProtKB-KW"/>
</dbReference>
<dbReference type="InterPro" id="IPR029001">
    <property type="entry name" value="ITPase-like_fam"/>
</dbReference>
<dbReference type="GO" id="GO:0036220">
    <property type="term" value="F:ITP diphosphatase activity"/>
    <property type="evidence" value="ECO:0007669"/>
    <property type="project" value="UniProtKB-UniRule"/>
</dbReference>
<evidence type="ECO:0000313" key="12">
    <source>
        <dbReference type="EMBL" id="OQP59331.1"/>
    </source>
</evidence>
<dbReference type="Gene3D" id="3.90.950.10">
    <property type="match status" value="1"/>
</dbReference>
<dbReference type="PANTHER" id="PTHR11067:SF9">
    <property type="entry name" value="INOSINE TRIPHOSPHATE PYROPHOSPHATASE"/>
    <property type="match status" value="1"/>
</dbReference>
<evidence type="ECO:0000256" key="11">
    <source>
        <dbReference type="RuleBase" id="RU003781"/>
    </source>
</evidence>
<dbReference type="FunFam" id="3.90.950.10:FF:000001">
    <property type="entry name" value="dITP/XTP pyrophosphatase"/>
    <property type="match status" value="1"/>
</dbReference>
<evidence type="ECO:0000256" key="7">
    <source>
        <dbReference type="ARBA" id="ARBA00023080"/>
    </source>
</evidence>
<keyword evidence="6 10" id="KW-0460">Magnesium</keyword>
<dbReference type="InterPro" id="IPR002637">
    <property type="entry name" value="RdgB/HAM1"/>
</dbReference>
<reference evidence="13" key="1">
    <citation type="submission" date="2016-04" db="EMBL/GenBank/DDBJ databases">
        <authorList>
            <person name="Chen L."/>
            <person name="Zhuang W."/>
            <person name="Wang G."/>
        </authorList>
    </citation>
    <scope>NUCLEOTIDE SEQUENCE [LARGE SCALE GENOMIC DNA]</scope>
    <source>
        <strain evidence="13">208</strain>
    </source>
</reference>
<dbReference type="EC" id="3.6.1.66" evidence="10"/>
<proteinExistence type="inferred from homology"/>
<comment type="catalytic activity">
    <reaction evidence="10">
        <text>ITP + H2O = IMP + diphosphate + H(+)</text>
        <dbReference type="Rhea" id="RHEA:29399"/>
        <dbReference type="ChEBI" id="CHEBI:15377"/>
        <dbReference type="ChEBI" id="CHEBI:15378"/>
        <dbReference type="ChEBI" id="CHEBI:33019"/>
        <dbReference type="ChEBI" id="CHEBI:58053"/>
        <dbReference type="ChEBI" id="CHEBI:61402"/>
        <dbReference type="EC" id="3.6.1.66"/>
    </reaction>
</comment>
<dbReference type="GO" id="GO:0009117">
    <property type="term" value="P:nucleotide metabolic process"/>
    <property type="evidence" value="ECO:0007669"/>
    <property type="project" value="UniProtKB-KW"/>
</dbReference>
<dbReference type="GO" id="GO:0005829">
    <property type="term" value="C:cytosol"/>
    <property type="evidence" value="ECO:0007669"/>
    <property type="project" value="TreeGrafter"/>
</dbReference>
<protein>
    <recommendedName>
        <fullName evidence="10">dITP/XTP pyrophosphatase</fullName>
        <ecNumber evidence="10">3.6.1.66</ecNumber>
    </recommendedName>
    <alternativeName>
        <fullName evidence="10">Non-canonical purine NTP pyrophosphatase</fullName>
    </alternativeName>
    <alternativeName>
        <fullName evidence="10">Non-standard purine NTP pyrophosphatase</fullName>
    </alternativeName>
    <alternativeName>
        <fullName evidence="10">Nucleoside-triphosphate diphosphatase</fullName>
    </alternativeName>
    <alternativeName>
        <fullName evidence="10">Nucleoside-triphosphate pyrophosphatase</fullName>
        <shortName evidence="10">NTPase</shortName>
    </alternativeName>
</protein>
<evidence type="ECO:0000256" key="9">
    <source>
        <dbReference type="ARBA" id="ARBA00052017"/>
    </source>
</evidence>
<evidence type="ECO:0000256" key="5">
    <source>
        <dbReference type="ARBA" id="ARBA00022801"/>
    </source>
</evidence>
<organism evidence="12 13">
    <name type="scientific">Niastella populi</name>
    <dbReference type="NCBI Taxonomy" id="550983"/>
    <lineage>
        <taxon>Bacteria</taxon>
        <taxon>Pseudomonadati</taxon>
        <taxon>Bacteroidota</taxon>
        <taxon>Chitinophagia</taxon>
        <taxon>Chitinophagales</taxon>
        <taxon>Chitinophagaceae</taxon>
        <taxon>Niastella</taxon>
    </lineage>
</organism>
<dbReference type="InterPro" id="IPR020922">
    <property type="entry name" value="dITP/XTP_pyrophosphatase"/>
</dbReference>
<feature type="binding site" evidence="10">
    <location>
        <begin position="176"/>
        <end position="177"/>
    </location>
    <ligand>
        <name>substrate</name>
    </ligand>
</feature>
<sequence>MKLIFATNNQHKVEEIQAAIGDQLEVISLKQAGIDIDIPEPHDTLEANASEKSRTIHQLTGGHCFSEDTGLEVEALNGEPGVKSARYAGEDKAFDKNVEKLLNKLGNSDHRKARFRTVISLIWEGKEWLFEGICEGVITREPAGTGGFGYDPVFIPAGGDRTFAQMTMAEKNGISHRKKAAAKLVLFLQEQVLKTR</sequence>
<comment type="cofactor">
    <cofactor evidence="10">
        <name>Mg(2+)</name>
        <dbReference type="ChEBI" id="CHEBI:18420"/>
    </cofactor>
    <text evidence="10">Binds 1 Mg(2+) ion per subunit.</text>
</comment>
<name>A0A1V9FM15_9BACT</name>
<evidence type="ECO:0000313" key="13">
    <source>
        <dbReference type="Proteomes" id="UP000192276"/>
    </source>
</evidence>
<keyword evidence="5 10" id="KW-0378">Hydrolase</keyword>
<evidence type="ECO:0000256" key="3">
    <source>
        <dbReference type="ARBA" id="ARBA00022723"/>
    </source>
</evidence>
<keyword evidence="4 10" id="KW-0547">Nucleotide-binding</keyword>
<dbReference type="SUPFAM" id="SSF52972">
    <property type="entry name" value="ITPase-like"/>
    <property type="match status" value="1"/>
</dbReference>
<feature type="binding site" evidence="10">
    <location>
        <position position="171"/>
    </location>
    <ligand>
        <name>substrate</name>
    </ligand>
</feature>
<evidence type="ECO:0000256" key="2">
    <source>
        <dbReference type="ARBA" id="ARBA00011738"/>
    </source>
</evidence>
<dbReference type="STRING" id="550983.A4R26_21160"/>
<keyword evidence="13" id="KW-1185">Reference proteome</keyword>
<dbReference type="OrthoDB" id="9807456at2"/>
<dbReference type="GO" id="GO:0046872">
    <property type="term" value="F:metal ion binding"/>
    <property type="evidence" value="ECO:0007669"/>
    <property type="project" value="UniProtKB-KW"/>
</dbReference>
<comment type="caution">
    <text evidence="12">The sequence shown here is derived from an EMBL/GenBank/DDBJ whole genome shotgun (WGS) entry which is preliminary data.</text>
</comment>
<dbReference type="GO" id="GO:0009146">
    <property type="term" value="P:purine nucleoside triphosphate catabolic process"/>
    <property type="evidence" value="ECO:0007669"/>
    <property type="project" value="UniProtKB-UniRule"/>
</dbReference>
<comment type="subunit">
    <text evidence="2 10">Homodimer.</text>
</comment>
<gene>
    <name evidence="12" type="ORF">A4R26_21160</name>
</gene>
<dbReference type="PANTHER" id="PTHR11067">
    <property type="entry name" value="INOSINE TRIPHOSPHATE PYROPHOSPHATASE/HAM1 PROTEIN"/>
    <property type="match status" value="1"/>
</dbReference>
<dbReference type="AlphaFoldDB" id="A0A1V9FM15"/>
<dbReference type="NCBIfam" id="TIGR00042">
    <property type="entry name" value="RdgB/HAM1 family non-canonical purine NTP pyrophosphatase"/>
    <property type="match status" value="1"/>
</dbReference>